<keyword evidence="5" id="KW-0479">Metal-binding</keyword>
<organism evidence="11 12">
    <name type="scientific">Candidatus Zambryskibacteria bacterium RIFOXYD2_FULL_43_10</name>
    <dbReference type="NCBI Taxonomy" id="1802782"/>
    <lineage>
        <taxon>Bacteria</taxon>
        <taxon>Candidatus Zambryskiibacteriota</taxon>
    </lineage>
</organism>
<dbReference type="Pfam" id="PF01909">
    <property type="entry name" value="NTP_transf_2"/>
    <property type="match status" value="1"/>
</dbReference>
<dbReference type="STRING" id="1802782.A2544_01735"/>
<keyword evidence="6" id="KW-0547">Nucleotide-binding</keyword>
<evidence type="ECO:0000256" key="6">
    <source>
        <dbReference type="ARBA" id="ARBA00022741"/>
    </source>
</evidence>
<evidence type="ECO:0000259" key="10">
    <source>
        <dbReference type="Pfam" id="PF01909"/>
    </source>
</evidence>
<evidence type="ECO:0000313" key="12">
    <source>
        <dbReference type="Proteomes" id="UP000176868"/>
    </source>
</evidence>
<dbReference type="GO" id="GO:0016779">
    <property type="term" value="F:nucleotidyltransferase activity"/>
    <property type="evidence" value="ECO:0007669"/>
    <property type="project" value="UniProtKB-KW"/>
</dbReference>
<evidence type="ECO:0000256" key="1">
    <source>
        <dbReference type="ARBA" id="ARBA00001946"/>
    </source>
</evidence>
<name>A0A1G2V7A6_9BACT</name>
<feature type="domain" description="Polymerase nucleotidyl transferase" evidence="10">
    <location>
        <begin position="9"/>
        <end position="87"/>
    </location>
</feature>
<evidence type="ECO:0000256" key="3">
    <source>
        <dbReference type="ARBA" id="ARBA00022679"/>
    </source>
</evidence>
<evidence type="ECO:0000256" key="5">
    <source>
        <dbReference type="ARBA" id="ARBA00022723"/>
    </source>
</evidence>
<evidence type="ECO:0000256" key="4">
    <source>
        <dbReference type="ARBA" id="ARBA00022695"/>
    </source>
</evidence>
<keyword evidence="7" id="KW-0067">ATP-binding</keyword>
<dbReference type="AlphaFoldDB" id="A0A1G2V7A6"/>
<keyword evidence="2" id="KW-1277">Toxin-antitoxin system</keyword>
<protein>
    <recommendedName>
        <fullName evidence="10">Polymerase nucleotidyl transferase domain-containing protein</fullName>
    </recommendedName>
</protein>
<dbReference type="Gene3D" id="3.30.460.10">
    <property type="entry name" value="Beta Polymerase, domain 2"/>
    <property type="match status" value="1"/>
</dbReference>
<keyword evidence="8" id="KW-0460">Magnesium</keyword>
<comment type="caution">
    <text evidence="11">The sequence shown here is derived from an EMBL/GenBank/DDBJ whole genome shotgun (WGS) entry which is preliminary data.</text>
</comment>
<evidence type="ECO:0000313" key="11">
    <source>
        <dbReference type="EMBL" id="OHB17487.1"/>
    </source>
</evidence>
<proteinExistence type="inferred from homology"/>
<comment type="cofactor">
    <cofactor evidence="1">
        <name>Mg(2+)</name>
        <dbReference type="ChEBI" id="CHEBI:18420"/>
    </cofactor>
</comment>
<dbReference type="PANTHER" id="PTHR33571">
    <property type="entry name" value="SSL8005 PROTEIN"/>
    <property type="match status" value="1"/>
</dbReference>
<reference evidence="11 12" key="1">
    <citation type="journal article" date="2016" name="Nat. Commun.">
        <title>Thousands of microbial genomes shed light on interconnected biogeochemical processes in an aquifer system.</title>
        <authorList>
            <person name="Anantharaman K."/>
            <person name="Brown C.T."/>
            <person name="Hug L.A."/>
            <person name="Sharon I."/>
            <person name="Castelle C.J."/>
            <person name="Probst A.J."/>
            <person name="Thomas B.C."/>
            <person name="Singh A."/>
            <person name="Wilkins M.J."/>
            <person name="Karaoz U."/>
            <person name="Brodie E.L."/>
            <person name="Williams K.H."/>
            <person name="Hubbard S.S."/>
            <person name="Banfield J.F."/>
        </authorList>
    </citation>
    <scope>NUCLEOTIDE SEQUENCE [LARGE SCALE GENOMIC DNA]</scope>
</reference>
<dbReference type="SUPFAM" id="SSF81301">
    <property type="entry name" value="Nucleotidyltransferase"/>
    <property type="match status" value="1"/>
</dbReference>
<dbReference type="InterPro" id="IPR002934">
    <property type="entry name" value="Polymerase_NTP_transf_dom"/>
</dbReference>
<evidence type="ECO:0000256" key="9">
    <source>
        <dbReference type="ARBA" id="ARBA00038276"/>
    </source>
</evidence>
<keyword evidence="4" id="KW-0548">Nucleotidyltransferase</keyword>
<dbReference type="GO" id="GO:0005524">
    <property type="term" value="F:ATP binding"/>
    <property type="evidence" value="ECO:0007669"/>
    <property type="project" value="UniProtKB-KW"/>
</dbReference>
<dbReference type="InterPro" id="IPR052038">
    <property type="entry name" value="Type-VII_TA_antitoxin"/>
</dbReference>
<dbReference type="InterPro" id="IPR043519">
    <property type="entry name" value="NT_sf"/>
</dbReference>
<dbReference type="Proteomes" id="UP000176868">
    <property type="component" value="Unassembled WGS sequence"/>
</dbReference>
<gene>
    <name evidence="11" type="ORF">A2544_01735</name>
</gene>
<accession>A0A1G2V7A6</accession>
<dbReference type="EMBL" id="MHWZ01000019">
    <property type="protein sequence ID" value="OHB17487.1"/>
    <property type="molecule type" value="Genomic_DNA"/>
</dbReference>
<evidence type="ECO:0000256" key="2">
    <source>
        <dbReference type="ARBA" id="ARBA00022649"/>
    </source>
</evidence>
<comment type="similarity">
    <text evidence="9">Belongs to the MntA antitoxin family.</text>
</comment>
<evidence type="ECO:0000256" key="8">
    <source>
        <dbReference type="ARBA" id="ARBA00022842"/>
    </source>
</evidence>
<dbReference type="PANTHER" id="PTHR33571:SF14">
    <property type="entry name" value="PROTEIN ADENYLYLTRANSFERASE MJ0435-RELATED"/>
    <property type="match status" value="1"/>
</dbReference>
<dbReference type="CDD" id="cd05403">
    <property type="entry name" value="NT_KNTase_like"/>
    <property type="match status" value="1"/>
</dbReference>
<sequence>MQISEVKEKISPVLREYGVKKASVFGSVSRGDARPDSDVDLLVELGSRPMGIYRYMQLREDLAKKLGKDVDLVSEGYINKFLEPYIRPELKTIYEE</sequence>
<keyword evidence="3" id="KW-0808">Transferase</keyword>
<evidence type="ECO:0000256" key="7">
    <source>
        <dbReference type="ARBA" id="ARBA00022840"/>
    </source>
</evidence>
<dbReference type="GO" id="GO:0046872">
    <property type="term" value="F:metal ion binding"/>
    <property type="evidence" value="ECO:0007669"/>
    <property type="project" value="UniProtKB-KW"/>
</dbReference>